<proteinExistence type="inferred from homology"/>
<comment type="caution">
    <text evidence="8">The sequence shown here is derived from an EMBL/GenBank/DDBJ whole genome shotgun (WGS) entry which is preliminary data.</text>
</comment>
<evidence type="ECO:0000256" key="3">
    <source>
        <dbReference type="ARBA" id="ARBA00022741"/>
    </source>
</evidence>
<keyword evidence="3 6" id="KW-0547">Nucleotide-binding</keyword>
<evidence type="ECO:0000256" key="2">
    <source>
        <dbReference type="ARBA" id="ARBA00022705"/>
    </source>
</evidence>
<feature type="binding site" evidence="6">
    <location>
        <begin position="31"/>
        <end position="38"/>
    </location>
    <ligand>
        <name>ATP</name>
        <dbReference type="ChEBI" id="CHEBI:30616"/>
    </ligand>
</feature>
<keyword evidence="4 6" id="KW-0067">ATP-binding</keyword>
<dbReference type="HAMAP" id="MF_00365">
    <property type="entry name" value="RecF"/>
    <property type="match status" value="1"/>
</dbReference>
<evidence type="ECO:0000256" key="1">
    <source>
        <dbReference type="ARBA" id="ARBA00022490"/>
    </source>
</evidence>
<name>A0A9D9NLT8_9BACT</name>
<comment type="subcellular location">
    <subcellularLocation>
        <location evidence="6">Cytoplasm</location>
    </subcellularLocation>
</comment>
<evidence type="ECO:0000256" key="4">
    <source>
        <dbReference type="ARBA" id="ARBA00022840"/>
    </source>
</evidence>
<reference evidence="8" key="2">
    <citation type="journal article" date="2021" name="PeerJ">
        <title>Extensive microbial diversity within the chicken gut microbiome revealed by metagenomics and culture.</title>
        <authorList>
            <person name="Gilroy R."/>
            <person name="Ravi A."/>
            <person name="Getino M."/>
            <person name="Pursley I."/>
            <person name="Horton D.L."/>
            <person name="Alikhan N.F."/>
            <person name="Baker D."/>
            <person name="Gharbi K."/>
            <person name="Hall N."/>
            <person name="Watson M."/>
            <person name="Adriaenssens E.M."/>
            <person name="Foster-Nyarko E."/>
            <person name="Jarju S."/>
            <person name="Secka A."/>
            <person name="Antonio M."/>
            <person name="Oren A."/>
            <person name="Chaudhuri R.R."/>
            <person name="La Ragione R."/>
            <person name="Hildebrand F."/>
            <person name="Pallen M.J."/>
        </authorList>
    </citation>
    <scope>NUCLEOTIDE SEQUENCE</scope>
    <source>
        <strain evidence="8">2478</strain>
    </source>
</reference>
<protein>
    <recommendedName>
        <fullName evidence="6">DNA replication and repair protein RecF</fullName>
    </recommendedName>
</protein>
<evidence type="ECO:0000313" key="9">
    <source>
        <dbReference type="Proteomes" id="UP000823771"/>
    </source>
</evidence>
<dbReference type="Proteomes" id="UP000823771">
    <property type="component" value="Unassembled WGS sequence"/>
</dbReference>
<comment type="similarity">
    <text evidence="6">Belongs to the RecF family.</text>
</comment>
<evidence type="ECO:0000256" key="6">
    <source>
        <dbReference type="HAMAP-Rule" id="MF_00365"/>
    </source>
</evidence>
<dbReference type="InterPro" id="IPR001238">
    <property type="entry name" value="DNA-binding_RecF"/>
</dbReference>
<dbReference type="NCBIfam" id="TIGR00611">
    <property type="entry name" value="recf"/>
    <property type="match status" value="1"/>
</dbReference>
<sequence>MPVLEKITVADFRNIRLQELVFSPNLNCISGNNGEGKTNLLDAIYYLSMTKSAFASSDRFNFRHGTSSFSICGTYRMPNSLESRFSIQVGESGEKKIRRDDKTYGRVSAHIGVLPVVMVSPEDISLVNESGEERRRFANSVLSQMSSGYLSSLQQYNRLLQQRNRMLKDQQVDRELLSVFDSRMQACAQPVFEARKKFAEDIRPVVSEYYSMLSGGTEHVDVIYRSDLDKKPLKELLAASYDRDCALRYTTSGIQRDDFEFTMNGWPIRKCGSQGQQKSFLVSLKFAQYEIMKRGCGFAPMLLLDDVFDKLDMKRISNLLAMVSSSDFGQIFITDSNKVRMSGIVDAITDDRSYFEAEAGEFRRCGDSLDGQSGV</sequence>
<dbReference type="GO" id="GO:0005737">
    <property type="term" value="C:cytoplasm"/>
    <property type="evidence" value="ECO:0007669"/>
    <property type="project" value="UniProtKB-SubCell"/>
</dbReference>
<feature type="domain" description="RecF/RecN/SMC N-terminal" evidence="7">
    <location>
        <begin position="4"/>
        <end position="341"/>
    </location>
</feature>
<dbReference type="GO" id="GO:0009432">
    <property type="term" value="P:SOS response"/>
    <property type="evidence" value="ECO:0007669"/>
    <property type="project" value="UniProtKB-UniRule"/>
</dbReference>
<dbReference type="GO" id="GO:0006260">
    <property type="term" value="P:DNA replication"/>
    <property type="evidence" value="ECO:0007669"/>
    <property type="project" value="UniProtKB-UniRule"/>
</dbReference>
<dbReference type="GO" id="GO:0006302">
    <property type="term" value="P:double-strand break repair"/>
    <property type="evidence" value="ECO:0007669"/>
    <property type="project" value="TreeGrafter"/>
</dbReference>
<organism evidence="8 9">
    <name type="scientific">Candidatus Cryptobacteroides excrementipullorum</name>
    <dbReference type="NCBI Taxonomy" id="2840761"/>
    <lineage>
        <taxon>Bacteria</taxon>
        <taxon>Pseudomonadati</taxon>
        <taxon>Bacteroidota</taxon>
        <taxon>Bacteroidia</taxon>
        <taxon>Bacteroidales</taxon>
        <taxon>Candidatus Cryptobacteroides</taxon>
    </lineage>
</organism>
<evidence type="ECO:0000256" key="5">
    <source>
        <dbReference type="ARBA" id="ARBA00023125"/>
    </source>
</evidence>
<dbReference type="InterPro" id="IPR027417">
    <property type="entry name" value="P-loop_NTPase"/>
</dbReference>
<gene>
    <name evidence="6 8" type="primary">recF</name>
    <name evidence="8" type="ORF">IAB80_06280</name>
</gene>
<dbReference type="Pfam" id="PF02463">
    <property type="entry name" value="SMC_N"/>
    <property type="match status" value="1"/>
</dbReference>
<comment type="function">
    <text evidence="6">The RecF protein is involved in DNA metabolism; it is required for DNA replication and normal SOS inducibility. RecF binds preferentially to single-stranded, linear DNA. It also seems to bind ATP.</text>
</comment>
<keyword evidence="2 6" id="KW-0235">DNA replication</keyword>
<dbReference type="Gene3D" id="1.20.1050.90">
    <property type="entry name" value="RecF/RecN/SMC, N-terminal domain"/>
    <property type="match status" value="1"/>
</dbReference>
<keyword evidence="6" id="KW-0742">SOS response</keyword>
<dbReference type="PANTHER" id="PTHR32182:SF0">
    <property type="entry name" value="DNA REPLICATION AND REPAIR PROTEIN RECF"/>
    <property type="match status" value="1"/>
</dbReference>
<dbReference type="GO" id="GO:0000731">
    <property type="term" value="P:DNA synthesis involved in DNA repair"/>
    <property type="evidence" value="ECO:0007669"/>
    <property type="project" value="TreeGrafter"/>
</dbReference>
<dbReference type="InterPro" id="IPR042174">
    <property type="entry name" value="RecF_2"/>
</dbReference>
<dbReference type="Gene3D" id="3.40.50.300">
    <property type="entry name" value="P-loop containing nucleotide triphosphate hydrolases"/>
    <property type="match status" value="1"/>
</dbReference>
<reference evidence="8" key="1">
    <citation type="submission" date="2020-10" db="EMBL/GenBank/DDBJ databases">
        <authorList>
            <person name="Gilroy R."/>
        </authorList>
    </citation>
    <scope>NUCLEOTIDE SEQUENCE</scope>
    <source>
        <strain evidence="8">2478</strain>
    </source>
</reference>
<keyword evidence="1 6" id="KW-0963">Cytoplasm</keyword>
<dbReference type="EMBL" id="JADILZ010000054">
    <property type="protein sequence ID" value="MBO8478474.1"/>
    <property type="molecule type" value="Genomic_DNA"/>
</dbReference>
<dbReference type="PANTHER" id="PTHR32182">
    <property type="entry name" value="DNA REPLICATION AND REPAIR PROTEIN RECF"/>
    <property type="match status" value="1"/>
</dbReference>
<dbReference type="InterPro" id="IPR003395">
    <property type="entry name" value="RecF/RecN/SMC_N"/>
</dbReference>
<keyword evidence="6" id="KW-0227">DNA damage</keyword>
<keyword evidence="6" id="KW-0234">DNA repair</keyword>
<keyword evidence="5 6" id="KW-0238">DNA-binding</keyword>
<dbReference type="GO" id="GO:0003697">
    <property type="term" value="F:single-stranded DNA binding"/>
    <property type="evidence" value="ECO:0007669"/>
    <property type="project" value="UniProtKB-UniRule"/>
</dbReference>
<dbReference type="GO" id="GO:0005524">
    <property type="term" value="F:ATP binding"/>
    <property type="evidence" value="ECO:0007669"/>
    <property type="project" value="UniProtKB-UniRule"/>
</dbReference>
<dbReference type="SUPFAM" id="SSF52540">
    <property type="entry name" value="P-loop containing nucleoside triphosphate hydrolases"/>
    <property type="match status" value="1"/>
</dbReference>
<accession>A0A9D9NLT8</accession>
<evidence type="ECO:0000313" key="8">
    <source>
        <dbReference type="EMBL" id="MBO8478474.1"/>
    </source>
</evidence>
<dbReference type="AlphaFoldDB" id="A0A9D9NLT8"/>
<evidence type="ECO:0000259" key="7">
    <source>
        <dbReference type="Pfam" id="PF02463"/>
    </source>
</evidence>